<evidence type="ECO:0000313" key="1">
    <source>
        <dbReference type="Ensembl" id="ENSCINP00000035477.1"/>
    </source>
</evidence>
<proteinExistence type="predicted"/>
<keyword evidence="2" id="KW-1185">Reference proteome</keyword>
<dbReference type="Proteomes" id="UP000008144">
    <property type="component" value="Unassembled WGS sequence"/>
</dbReference>
<evidence type="ECO:0000313" key="2">
    <source>
        <dbReference type="Proteomes" id="UP000008144"/>
    </source>
</evidence>
<reference evidence="2" key="1">
    <citation type="journal article" date="2002" name="Science">
        <title>The draft genome of Ciona intestinalis: insights into chordate and vertebrate origins.</title>
        <authorList>
            <person name="Dehal P."/>
            <person name="Satou Y."/>
            <person name="Campbell R.K."/>
            <person name="Chapman J."/>
            <person name="Degnan B."/>
            <person name="De Tomaso A."/>
            <person name="Davidson B."/>
            <person name="Di Gregorio A."/>
            <person name="Gelpke M."/>
            <person name="Goodstein D.M."/>
            <person name="Harafuji N."/>
            <person name="Hastings K.E."/>
            <person name="Ho I."/>
            <person name="Hotta K."/>
            <person name="Huang W."/>
            <person name="Kawashima T."/>
            <person name="Lemaire P."/>
            <person name="Martinez D."/>
            <person name="Meinertzhagen I.A."/>
            <person name="Necula S."/>
            <person name="Nonaka M."/>
            <person name="Putnam N."/>
            <person name="Rash S."/>
            <person name="Saiga H."/>
            <person name="Satake M."/>
            <person name="Terry A."/>
            <person name="Yamada L."/>
            <person name="Wang H.G."/>
            <person name="Awazu S."/>
            <person name="Azumi K."/>
            <person name="Boore J."/>
            <person name="Branno M."/>
            <person name="Chin-Bow S."/>
            <person name="DeSantis R."/>
            <person name="Doyle S."/>
            <person name="Francino P."/>
            <person name="Keys D.N."/>
            <person name="Haga S."/>
            <person name="Hayashi H."/>
            <person name="Hino K."/>
            <person name="Imai K.S."/>
            <person name="Inaba K."/>
            <person name="Kano S."/>
            <person name="Kobayashi K."/>
            <person name="Kobayashi M."/>
            <person name="Lee B.I."/>
            <person name="Makabe K.W."/>
            <person name="Manohar C."/>
            <person name="Matassi G."/>
            <person name="Medina M."/>
            <person name="Mochizuki Y."/>
            <person name="Mount S."/>
            <person name="Morishita T."/>
            <person name="Miura S."/>
            <person name="Nakayama A."/>
            <person name="Nishizaka S."/>
            <person name="Nomoto H."/>
            <person name="Ohta F."/>
            <person name="Oishi K."/>
            <person name="Rigoutsos I."/>
            <person name="Sano M."/>
            <person name="Sasaki A."/>
            <person name="Sasakura Y."/>
            <person name="Shoguchi E."/>
            <person name="Shin-i T."/>
            <person name="Spagnuolo A."/>
            <person name="Stainier D."/>
            <person name="Suzuki M.M."/>
            <person name="Tassy O."/>
            <person name="Takatori N."/>
            <person name="Tokuoka M."/>
            <person name="Yagi K."/>
            <person name="Yoshizaki F."/>
            <person name="Wada S."/>
            <person name="Zhang C."/>
            <person name="Hyatt P.D."/>
            <person name="Larimer F."/>
            <person name="Detter C."/>
            <person name="Doggett N."/>
            <person name="Glavina T."/>
            <person name="Hawkins T."/>
            <person name="Richardson P."/>
            <person name="Lucas S."/>
            <person name="Kohara Y."/>
            <person name="Levine M."/>
            <person name="Satoh N."/>
            <person name="Rokhsar D.S."/>
        </authorList>
    </citation>
    <scope>NUCLEOTIDE SEQUENCE [LARGE SCALE GENOMIC DNA]</scope>
</reference>
<reference evidence="1" key="3">
    <citation type="submission" date="2025-09" db="UniProtKB">
        <authorList>
            <consortium name="Ensembl"/>
        </authorList>
    </citation>
    <scope>IDENTIFICATION</scope>
</reference>
<organism evidence="1 2">
    <name type="scientific">Ciona intestinalis</name>
    <name type="common">Transparent sea squirt</name>
    <name type="synonym">Ascidia intestinalis</name>
    <dbReference type="NCBI Taxonomy" id="7719"/>
    <lineage>
        <taxon>Eukaryota</taxon>
        <taxon>Metazoa</taxon>
        <taxon>Chordata</taxon>
        <taxon>Tunicata</taxon>
        <taxon>Ascidiacea</taxon>
        <taxon>Phlebobranchia</taxon>
        <taxon>Cionidae</taxon>
        <taxon>Ciona</taxon>
    </lineage>
</organism>
<dbReference type="AlphaFoldDB" id="H2Y0P3"/>
<dbReference type="Ensembl" id="ENSCINT00000031109.1">
    <property type="protein sequence ID" value="ENSCINP00000035477.1"/>
    <property type="gene ID" value="ENSCING00000021047.1"/>
</dbReference>
<name>H2Y0P3_CIOIN</name>
<protein>
    <submittedName>
        <fullName evidence="1">Uncharacterized protein</fullName>
    </submittedName>
</protein>
<accession>H2Y0P3</accession>
<dbReference type="HOGENOM" id="CLU_3319797_0_0_1"/>
<dbReference type="InParanoid" id="H2Y0P3"/>
<sequence length="39" mass="4449">MIRLFSTFPPALVPGGGAIEQCIYVNRRALEYVRHRVFA</sequence>
<reference evidence="1" key="2">
    <citation type="submission" date="2025-08" db="UniProtKB">
        <authorList>
            <consortium name="Ensembl"/>
        </authorList>
    </citation>
    <scope>IDENTIFICATION</scope>
</reference>